<evidence type="ECO:0000259" key="2">
    <source>
        <dbReference type="PROSITE" id="PS50405"/>
    </source>
</evidence>
<dbReference type="SUPFAM" id="SSF52833">
    <property type="entry name" value="Thioredoxin-like"/>
    <property type="match status" value="1"/>
</dbReference>
<organism evidence="3 4">
    <name type="scientific">Ostreibacterium oceani</name>
    <dbReference type="NCBI Taxonomy" id="2654998"/>
    <lineage>
        <taxon>Bacteria</taxon>
        <taxon>Pseudomonadati</taxon>
        <taxon>Pseudomonadota</taxon>
        <taxon>Gammaproteobacteria</taxon>
        <taxon>Cardiobacteriales</taxon>
        <taxon>Ostreibacteriaceae</taxon>
        <taxon>Ostreibacterium</taxon>
    </lineage>
</organism>
<dbReference type="SFLD" id="SFLDG00358">
    <property type="entry name" value="Main_(cytGST)"/>
    <property type="match status" value="1"/>
</dbReference>
<evidence type="ECO:0000313" key="3">
    <source>
        <dbReference type="EMBL" id="MPV85478.1"/>
    </source>
</evidence>
<dbReference type="InterPro" id="IPR036249">
    <property type="entry name" value="Thioredoxin-like_sf"/>
</dbReference>
<dbReference type="PANTHER" id="PTHR44051">
    <property type="entry name" value="GLUTATHIONE S-TRANSFERASE-RELATED"/>
    <property type="match status" value="1"/>
</dbReference>
<feature type="domain" description="GST C-terminal" evidence="2">
    <location>
        <begin position="85"/>
        <end position="227"/>
    </location>
</feature>
<proteinExistence type="predicted"/>
<dbReference type="InParanoid" id="A0A6N7EYC0"/>
<dbReference type="SFLD" id="SFLDS00019">
    <property type="entry name" value="Glutathione_Transferase_(cytos"/>
    <property type="match status" value="1"/>
</dbReference>
<dbReference type="InterPro" id="IPR040079">
    <property type="entry name" value="Glutathione_S-Trfase"/>
</dbReference>
<dbReference type="PROSITE" id="PS50405">
    <property type="entry name" value="GST_CTER"/>
    <property type="match status" value="1"/>
</dbReference>
<protein>
    <recommendedName>
        <fullName evidence="5">Glutathione S-transferase</fullName>
    </recommendedName>
</protein>
<dbReference type="EMBL" id="WHNW01000002">
    <property type="protein sequence ID" value="MPV85478.1"/>
    <property type="molecule type" value="Genomic_DNA"/>
</dbReference>
<comment type="caution">
    <text evidence="3">The sequence shown here is derived from an EMBL/GenBank/DDBJ whole genome shotgun (WGS) entry which is preliminary data.</text>
</comment>
<evidence type="ECO:0000259" key="1">
    <source>
        <dbReference type="PROSITE" id="PS50404"/>
    </source>
</evidence>
<sequence>MQPIQVIGYPISPYVKKVLAALNLIGVDYELDPLNPFTEKARLTPINAAGQVPVLVYDGKVITESPEICLFLHQHYPDYGLYPSKSDDIYRINKLEAFADSAMMIVFGARLLHQRVIIPTYTHEPPNHDIVHPALQTHGPQICDTLEAIAPPQGFLSPDGLSIADIMIGATLHAGLLAGFCLDENRWPLLSRYIQRILSHRAVAPIIAMEAQYPEIKQARIEFAYPFPSL</sequence>
<gene>
    <name evidence="3" type="ORF">GCU85_01850</name>
</gene>
<dbReference type="CDD" id="cd00299">
    <property type="entry name" value="GST_C_family"/>
    <property type="match status" value="1"/>
</dbReference>
<dbReference type="Gene3D" id="1.20.1050.10">
    <property type="match status" value="1"/>
</dbReference>
<reference evidence="3 4" key="1">
    <citation type="submission" date="2019-10" db="EMBL/GenBank/DDBJ databases">
        <title>Cardiobacteriales fam. a chemoheterotrophic member of the order Cardiobacteriales, and proposal of Cardiobacteriales fam. nov.</title>
        <authorList>
            <person name="Wang C."/>
        </authorList>
    </citation>
    <scope>NUCLEOTIDE SEQUENCE [LARGE SCALE GENOMIC DNA]</scope>
    <source>
        <strain evidence="3 4">ML27</strain>
    </source>
</reference>
<dbReference type="AlphaFoldDB" id="A0A6N7EYC0"/>
<dbReference type="RefSeq" id="WP_152808774.1">
    <property type="nucleotide sequence ID" value="NZ_WHNW01000002.1"/>
</dbReference>
<keyword evidence="4" id="KW-1185">Reference proteome</keyword>
<dbReference type="InterPro" id="IPR036282">
    <property type="entry name" value="Glutathione-S-Trfase_C_sf"/>
</dbReference>
<dbReference type="SUPFAM" id="SSF47616">
    <property type="entry name" value="GST C-terminal domain-like"/>
    <property type="match status" value="1"/>
</dbReference>
<dbReference type="Gene3D" id="3.40.30.10">
    <property type="entry name" value="Glutaredoxin"/>
    <property type="match status" value="1"/>
</dbReference>
<evidence type="ECO:0000313" key="4">
    <source>
        <dbReference type="Proteomes" id="UP000471298"/>
    </source>
</evidence>
<dbReference type="InterPro" id="IPR010987">
    <property type="entry name" value="Glutathione-S-Trfase_C-like"/>
</dbReference>
<dbReference type="Pfam" id="PF13417">
    <property type="entry name" value="GST_N_3"/>
    <property type="match status" value="1"/>
</dbReference>
<dbReference type="PANTHER" id="PTHR44051:SF8">
    <property type="entry name" value="GLUTATHIONE S-TRANSFERASE GSTA"/>
    <property type="match status" value="1"/>
</dbReference>
<name>A0A6N7EYC0_9GAMM</name>
<accession>A0A6N7EYC0</accession>
<dbReference type="CDD" id="cd00570">
    <property type="entry name" value="GST_N_family"/>
    <property type="match status" value="1"/>
</dbReference>
<feature type="domain" description="GST N-terminal" evidence="1">
    <location>
        <begin position="2"/>
        <end position="80"/>
    </location>
</feature>
<dbReference type="Proteomes" id="UP000471298">
    <property type="component" value="Unassembled WGS sequence"/>
</dbReference>
<dbReference type="InterPro" id="IPR004045">
    <property type="entry name" value="Glutathione_S-Trfase_N"/>
</dbReference>
<dbReference type="PROSITE" id="PS50404">
    <property type="entry name" value="GST_NTER"/>
    <property type="match status" value="1"/>
</dbReference>
<evidence type="ECO:0008006" key="5">
    <source>
        <dbReference type="Google" id="ProtNLM"/>
    </source>
</evidence>